<evidence type="ECO:0000256" key="1">
    <source>
        <dbReference type="SAM" id="MobiDB-lite"/>
    </source>
</evidence>
<dbReference type="EMBL" id="CP092620">
    <property type="protein sequence ID" value="UMM10795.1"/>
    <property type="molecule type" value="Genomic_DNA"/>
</dbReference>
<dbReference type="Proteomes" id="UP000829354">
    <property type="component" value="Chromosome I"/>
</dbReference>
<reference evidence="2 3" key="1">
    <citation type="submission" date="2022-04" db="EMBL/GenBank/DDBJ databases">
        <title>Chromosome-level reference genomes for two strains of Caenorhabditis briggsae: an improved platform for comparative genomics.</title>
        <authorList>
            <person name="Stevens L."/>
            <person name="Andersen E."/>
        </authorList>
    </citation>
    <scope>NUCLEOTIDE SEQUENCE [LARGE SCALE GENOMIC DNA]</scope>
    <source>
        <strain evidence="2">VX34</strain>
        <tissue evidence="2">Whole-organism</tissue>
    </source>
</reference>
<evidence type="ECO:0000313" key="3">
    <source>
        <dbReference type="Proteomes" id="UP000829354"/>
    </source>
</evidence>
<keyword evidence="3" id="KW-1185">Reference proteome</keyword>
<dbReference type="AlphaFoldDB" id="A0AAE9E287"/>
<evidence type="ECO:0000313" key="2">
    <source>
        <dbReference type="EMBL" id="UMM10795.1"/>
    </source>
</evidence>
<feature type="region of interest" description="Disordered" evidence="1">
    <location>
        <begin position="203"/>
        <end position="288"/>
    </location>
</feature>
<accession>A0AAE9E287</accession>
<proteinExistence type="predicted"/>
<sequence>MTTEQHQQYTPEHTVPVLLEDIADTKTDTIQFGKVSLVRIQLRAIVESIRFNDSDAEYIVTNEARTHRMMVQKIYTPAFPRSRCEEFIVSDNVAIFGKIRVKEDGTAFINALGLNVIGWDEVAAGRIIYRMSKSYYEKFQNTAALPTNQSSVAHLKLGLHKKTGDVSRFPIDLLEPSAALENNGGVWPSEIEDLAAGLVVKKAKVEEESSSDEEEDSDGSDEEETESEDSEEGEEEEDSFDAGPAALVQEESQVLEDSFDAGPTTTIPEAADKPKQEEEVVFDSFENA</sequence>
<name>A0AAE9E287_CAEBR</name>
<feature type="compositionally biased region" description="Acidic residues" evidence="1">
    <location>
        <begin position="208"/>
        <end position="240"/>
    </location>
</feature>
<protein>
    <submittedName>
        <fullName evidence="2">Uncharacterized protein</fullName>
    </submittedName>
</protein>
<organism evidence="2 3">
    <name type="scientific">Caenorhabditis briggsae</name>
    <dbReference type="NCBI Taxonomy" id="6238"/>
    <lineage>
        <taxon>Eukaryota</taxon>
        <taxon>Metazoa</taxon>
        <taxon>Ecdysozoa</taxon>
        <taxon>Nematoda</taxon>
        <taxon>Chromadorea</taxon>
        <taxon>Rhabditida</taxon>
        <taxon>Rhabditina</taxon>
        <taxon>Rhabditomorpha</taxon>
        <taxon>Rhabditoidea</taxon>
        <taxon>Rhabditidae</taxon>
        <taxon>Peloderinae</taxon>
        <taxon>Caenorhabditis</taxon>
    </lineage>
</organism>
<gene>
    <name evidence="2" type="ORF">L5515_000404</name>
</gene>